<evidence type="ECO:0000313" key="3">
    <source>
        <dbReference type="EMBL" id="RJO59958.1"/>
    </source>
</evidence>
<evidence type="ECO:0000256" key="1">
    <source>
        <dbReference type="SAM" id="Phobius"/>
    </source>
</evidence>
<dbReference type="InterPro" id="IPR013229">
    <property type="entry name" value="PEGA"/>
</dbReference>
<comment type="caution">
    <text evidence="3">The sequence shown here is derived from an EMBL/GenBank/DDBJ whole genome shotgun (WGS) entry which is preliminary data.</text>
</comment>
<sequence length="482" mass="55159">MYFLYNMKTVIKVQPKKIYWIFIYPLTTVAFILLSVLFILSARGYNIHFENGRPEFKKTGMFIVSSKPAGVDVLLDGKHVSRKTNGLFSTKITRLSQGKYTLSLEKEGFYSWTKELEIYPEMVTWANYVLLFSKNPDVEKINLEGSLVQRFSSADRKADLILTKSPTGELLYRVSNDSGEIAVVLETDKLGADKKVSGIRILDWSKDRRNILISAVLAGETKYWNVNADSHNVEDLSVLSPVKYDKLMFNTGNSDELYGLFQGNLRRINLKTREVTGILEKNIGYFTFSLDGKIYYIQNKGKARALYSANGDLFGKTEISDNLPVSESYEIKVSDKEQKVALKVKEDLTLYVVAKVNEKNSLISMGKNVSEFLWSPEGDKLFYKKEKMPIVFEDKEYKKESKEYRFTESDNFKNITWYDNYHLLAEENGKVKVIDFDGTNEVILGSSLKDTGVFYNPDHGNIYFFSGADKDKTILSKYKTGF</sequence>
<proteinExistence type="predicted"/>
<keyword evidence="1" id="KW-1133">Transmembrane helix</keyword>
<protein>
    <submittedName>
        <fullName evidence="3">PEGA domain-containing protein</fullName>
    </submittedName>
</protein>
<dbReference type="SUPFAM" id="SSF82171">
    <property type="entry name" value="DPP6 N-terminal domain-like"/>
    <property type="match status" value="1"/>
</dbReference>
<dbReference type="Pfam" id="PF08308">
    <property type="entry name" value="PEGA"/>
    <property type="match status" value="1"/>
</dbReference>
<dbReference type="EMBL" id="QZJW01000055">
    <property type="protein sequence ID" value="RJO59958.1"/>
    <property type="molecule type" value="Genomic_DNA"/>
</dbReference>
<feature type="transmembrane region" description="Helical" evidence="1">
    <location>
        <begin position="21"/>
        <end position="40"/>
    </location>
</feature>
<name>A0A419DA55_9BACT</name>
<reference evidence="3 4" key="1">
    <citation type="journal article" date="2017" name="ISME J.">
        <title>Energy and carbon metabolisms in a deep terrestrial subsurface fluid microbial community.</title>
        <authorList>
            <person name="Momper L."/>
            <person name="Jungbluth S.P."/>
            <person name="Lee M.D."/>
            <person name="Amend J.P."/>
        </authorList>
    </citation>
    <scope>NUCLEOTIDE SEQUENCE [LARGE SCALE GENOMIC DNA]</scope>
    <source>
        <strain evidence="3">SURF_29</strain>
    </source>
</reference>
<evidence type="ECO:0000259" key="2">
    <source>
        <dbReference type="Pfam" id="PF08308"/>
    </source>
</evidence>
<gene>
    <name evidence="3" type="ORF">C4544_06325</name>
</gene>
<feature type="domain" description="PEGA" evidence="2">
    <location>
        <begin position="62"/>
        <end position="130"/>
    </location>
</feature>
<dbReference type="Proteomes" id="UP000285655">
    <property type="component" value="Unassembled WGS sequence"/>
</dbReference>
<keyword evidence="1" id="KW-0472">Membrane</keyword>
<keyword evidence="1" id="KW-0812">Transmembrane</keyword>
<accession>A0A419DA55</accession>
<evidence type="ECO:0000313" key="4">
    <source>
        <dbReference type="Proteomes" id="UP000285655"/>
    </source>
</evidence>
<organism evidence="3 4">
    <name type="scientific">candidate division WS5 bacterium</name>
    <dbReference type="NCBI Taxonomy" id="2093353"/>
    <lineage>
        <taxon>Bacteria</taxon>
        <taxon>candidate division WS5</taxon>
    </lineage>
</organism>
<dbReference type="AlphaFoldDB" id="A0A419DA55"/>